<dbReference type="InterPro" id="IPR000407">
    <property type="entry name" value="GDA1_CD39_NTPase"/>
</dbReference>
<dbReference type="EMBL" id="MCFL01000003">
    <property type="protein sequence ID" value="ORZ40319.1"/>
    <property type="molecule type" value="Genomic_DNA"/>
</dbReference>
<gene>
    <name evidence="9" type="ORF">BCR44DRAFT_1424821</name>
</gene>
<evidence type="ECO:0000313" key="10">
    <source>
        <dbReference type="Proteomes" id="UP000193411"/>
    </source>
</evidence>
<evidence type="ECO:0000256" key="8">
    <source>
        <dbReference type="SAM" id="Phobius"/>
    </source>
</evidence>
<comment type="function">
    <text evidence="3">After transfer of sugars to endogenous macromolecular acceptors, the enzyme converts nucleoside diphosphates to nucleoside monophosphates which in turn exit the Golgi lumen in a coupled antiporter reaction, allowing entry of additional nucleotide sugar from the cytosol.</text>
</comment>
<organism evidence="9 10">
    <name type="scientific">Catenaria anguillulae PL171</name>
    <dbReference type="NCBI Taxonomy" id="765915"/>
    <lineage>
        <taxon>Eukaryota</taxon>
        <taxon>Fungi</taxon>
        <taxon>Fungi incertae sedis</taxon>
        <taxon>Blastocladiomycota</taxon>
        <taxon>Blastocladiomycetes</taxon>
        <taxon>Blastocladiales</taxon>
        <taxon>Catenariaceae</taxon>
        <taxon>Catenaria</taxon>
    </lineage>
</organism>
<evidence type="ECO:0000313" key="9">
    <source>
        <dbReference type="EMBL" id="ORZ40319.1"/>
    </source>
</evidence>
<evidence type="ECO:0000256" key="5">
    <source>
        <dbReference type="PIRSR" id="PIRSR600407-1"/>
    </source>
</evidence>
<accession>A0A1Y2I0P9</accession>
<keyword evidence="6" id="KW-0067">ATP-binding</keyword>
<feature type="transmembrane region" description="Helical" evidence="8">
    <location>
        <begin position="55"/>
        <end position="74"/>
    </location>
</feature>
<dbReference type="AlphaFoldDB" id="A0A1Y2I0P9"/>
<evidence type="ECO:0000256" key="1">
    <source>
        <dbReference type="ARBA" id="ARBA00009283"/>
    </source>
</evidence>
<dbReference type="GO" id="GO:0045134">
    <property type="term" value="F:UDP phosphatase activity"/>
    <property type="evidence" value="ECO:0007669"/>
    <property type="project" value="TreeGrafter"/>
</dbReference>
<keyword evidence="6" id="KW-0547">Nucleotide-binding</keyword>
<feature type="active site" description="Proton acceptor" evidence="5">
    <location>
        <position position="252"/>
    </location>
</feature>
<feature type="region of interest" description="Disordered" evidence="7">
    <location>
        <begin position="439"/>
        <end position="477"/>
    </location>
</feature>
<dbReference type="Gene3D" id="3.30.420.40">
    <property type="match status" value="1"/>
</dbReference>
<keyword evidence="10" id="KW-1185">Reference proteome</keyword>
<dbReference type="Gene3D" id="3.30.420.150">
    <property type="entry name" value="Exopolyphosphatase. Domain 2"/>
    <property type="match status" value="1"/>
</dbReference>
<proteinExistence type="inferred from homology"/>
<dbReference type="PANTHER" id="PTHR11782">
    <property type="entry name" value="ADENOSINE/GUANOSINE DIPHOSPHATASE"/>
    <property type="match status" value="1"/>
</dbReference>
<dbReference type="Pfam" id="PF01150">
    <property type="entry name" value="GDA1_CD39"/>
    <property type="match status" value="1"/>
</dbReference>
<dbReference type="GO" id="GO:0009134">
    <property type="term" value="P:nucleoside diphosphate catabolic process"/>
    <property type="evidence" value="ECO:0007669"/>
    <property type="project" value="TreeGrafter"/>
</dbReference>
<feature type="region of interest" description="Disordered" evidence="7">
    <location>
        <begin position="16"/>
        <end position="36"/>
    </location>
</feature>
<dbReference type="GO" id="GO:0005524">
    <property type="term" value="F:ATP binding"/>
    <property type="evidence" value="ECO:0007669"/>
    <property type="project" value="UniProtKB-KW"/>
</dbReference>
<feature type="compositionally biased region" description="Low complexity" evidence="7">
    <location>
        <begin position="21"/>
        <end position="35"/>
    </location>
</feature>
<evidence type="ECO:0000256" key="3">
    <source>
        <dbReference type="ARBA" id="ARBA00037742"/>
    </source>
</evidence>
<protein>
    <recommendedName>
        <fullName evidence="4">guanosine-diphosphatase</fullName>
        <ecNumber evidence="4">3.6.1.42</ecNumber>
    </recommendedName>
</protein>
<comment type="caution">
    <text evidence="9">The sequence shown here is derived from an EMBL/GenBank/DDBJ whole genome shotgun (WGS) entry which is preliminary data.</text>
</comment>
<evidence type="ECO:0000256" key="6">
    <source>
        <dbReference type="PIRSR" id="PIRSR600407-2"/>
    </source>
</evidence>
<keyword evidence="8" id="KW-0812">Transmembrane</keyword>
<dbReference type="GO" id="GO:0017111">
    <property type="term" value="F:ribonucleoside triphosphate phosphatase activity"/>
    <property type="evidence" value="ECO:0007669"/>
    <property type="project" value="TreeGrafter"/>
</dbReference>
<evidence type="ECO:0000256" key="4">
    <source>
        <dbReference type="ARBA" id="ARBA00038903"/>
    </source>
</evidence>
<comment type="similarity">
    <text evidence="1">Belongs to the GDA1/CD39 NTPase family.</text>
</comment>
<dbReference type="GO" id="GO:0005794">
    <property type="term" value="C:Golgi apparatus"/>
    <property type="evidence" value="ECO:0007669"/>
    <property type="project" value="TreeGrafter"/>
</dbReference>
<feature type="compositionally biased region" description="Low complexity" evidence="7">
    <location>
        <begin position="440"/>
        <end position="450"/>
    </location>
</feature>
<sequence length="587" mass="62650">MKASNYALLPLFERERDQQSRRSAARSPSRAGPGAVRQLHSLAHSLRQLLTTRRGLVLTAAGILTLFLVISAFTHPSSPLSSASKTPADKVRYVGSLQSTVCGTRRSPDAADLPAVEYGLMIDAGSTGSRIHVYRFNHCQSRIPDVEHEVFEQIKPGLSAYANSPKRAADSLKPLLEIALQAVPKEFHSCTGIQIKATAGLRLLGADVAKQILSETRQLIRTQYPFPLVDTNEPKQPTVDGDAVAIMDGADEGVFAWVTINSLLDSVRRGGHTAAIMDLGGASTQIVYAPASPKVPDTYRATMSFGGSDHVLYQHSYLGYGLKEALKSIRRFAVEQATHGSPIDHPCYHAGYTTSVDLPQQARTAVIQGKPDAEKCAALVRSALFKTSNATVCDHAPCAFNGVHMPAIPDAAPIFAFSYFYDLLNQVLSVAHAFSESDVPPATGAAASADTPDDDAPASGPAAIPPPPAAASSNKPNADLVRASTTPAELATIQQLACTAPDHLDDNPALAGHAARTVLGDLVHEDPEYCASVTYLGQLLRAYKVPKNRAVTVMKKIRGFEMGWCLGATMAMLDAAERVGGRCRVRT</sequence>
<reference evidence="9 10" key="1">
    <citation type="submission" date="2016-07" db="EMBL/GenBank/DDBJ databases">
        <title>Pervasive Adenine N6-methylation of Active Genes in Fungi.</title>
        <authorList>
            <consortium name="DOE Joint Genome Institute"/>
            <person name="Mondo S.J."/>
            <person name="Dannebaum R.O."/>
            <person name="Kuo R.C."/>
            <person name="Labutti K."/>
            <person name="Haridas S."/>
            <person name="Kuo A."/>
            <person name="Salamov A."/>
            <person name="Ahrendt S.R."/>
            <person name="Lipzen A."/>
            <person name="Sullivan W."/>
            <person name="Andreopoulos W.B."/>
            <person name="Clum A."/>
            <person name="Lindquist E."/>
            <person name="Daum C."/>
            <person name="Ramamoorthy G.K."/>
            <person name="Gryganskyi A."/>
            <person name="Culley D."/>
            <person name="Magnuson J.K."/>
            <person name="James T.Y."/>
            <person name="O'Malley M.A."/>
            <person name="Stajich J.E."/>
            <person name="Spatafora J.W."/>
            <person name="Visel A."/>
            <person name="Grigoriev I.V."/>
        </authorList>
    </citation>
    <scope>NUCLEOTIDE SEQUENCE [LARGE SCALE GENOMIC DNA]</scope>
    <source>
        <strain evidence="9 10">PL171</strain>
    </source>
</reference>
<dbReference type="STRING" id="765915.A0A1Y2I0P9"/>
<dbReference type="EC" id="3.6.1.42" evidence="4"/>
<dbReference type="GO" id="GO:0006487">
    <property type="term" value="P:protein N-linked glycosylation"/>
    <property type="evidence" value="ECO:0007669"/>
    <property type="project" value="TreeGrafter"/>
</dbReference>
<dbReference type="PANTHER" id="PTHR11782:SF83">
    <property type="entry name" value="GUANOSINE-DIPHOSPHATASE"/>
    <property type="match status" value="1"/>
</dbReference>
<name>A0A1Y2I0P9_9FUNG</name>
<feature type="binding site" evidence="6">
    <location>
        <begin position="281"/>
        <end position="285"/>
    </location>
    <ligand>
        <name>ATP</name>
        <dbReference type="ChEBI" id="CHEBI:30616"/>
    </ligand>
</feature>
<dbReference type="OrthoDB" id="6372431at2759"/>
<dbReference type="GO" id="GO:0016020">
    <property type="term" value="C:membrane"/>
    <property type="evidence" value="ECO:0007669"/>
    <property type="project" value="TreeGrafter"/>
</dbReference>
<keyword evidence="2" id="KW-0378">Hydrolase</keyword>
<evidence type="ECO:0000256" key="2">
    <source>
        <dbReference type="ARBA" id="ARBA00022801"/>
    </source>
</evidence>
<evidence type="ECO:0000256" key="7">
    <source>
        <dbReference type="SAM" id="MobiDB-lite"/>
    </source>
</evidence>
<keyword evidence="8" id="KW-1133">Transmembrane helix</keyword>
<dbReference type="CDD" id="cd24040">
    <property type="entry name" value="ASKHA_NBD_GDA1"/>
    <property type="match status" value="1"/>
</dbReference>
<dbReference type="GO" id="GO:0004382">
    <property type="term" value="F:GDP phosphatase activity"/>
    <property type="evidence" value="ECO:0007669"/>
    <property type="project" value="UniProtKB-EC"/>
</dbReference>
<dbReference type="Proteomes" id="UP000193411">
    <property type="component" value="Unassembled WGS sequence"/>
</dbReference>
<keyword evidence="8" id="KW-0472">Membrane</keyword>